<dbReference type="InterPro" id="IPR000953">
    <property type="entry name" value="Chromo/chromo_shadow_dom"/>
</dbReference>
<dbReference type="Proteomes" id="UP000233469">
    <property type="component" value="Unassembled WGS sequence"/>
</dbReference>
<reference evidence="5" key="4">
    <citation type="submission" date="2020-05" db="EMBL/GenBank/DDBJ databases">
        <authorList>
            <person name="Rincon C."/>
            <person name="Sanders R I."/>
            <person name="Robbins C."/>
            <person name="Chaturvedi A."/>
        </authorList>
    </citation>
    <scope>NUCLEOTIDE SEQUENCE</scope>
    <source>
        <strain evidence="5">CHB12</strain>
    </source>
</reference>
<dbReference type="EMBL" id="LLXL01000487">
    <property type="protein sequence ID" value="PKK71769.1"/>
    <property type="molecule type" value="Genomic_DNA"/>
</dbReference>
<evidence type="ECO:0000259" key="4">
    <source>
        <dbReference type="PROSITE" id="PS50013"/>
    </source>
</evidence>
<feature type="region of interest" description="Disordered" evidence="3">
    <location>
        <begin position="181"/>
        <end position="215"/>
    </location>
</feature>
<dbReference type="Pfam" id="PF01393">
    <property type="entry name" value="Chromo_shadow"/>
    <property type="match status" value="1"/>
</dbReference>
<dbReference type="SMART" id="SM00300">
    <property type="entry name" value="ChSh"/>
    <property type="match status" value="1"/>
</dbReference>
<evidence type="ECO:0000313" key="7">
    <source>
        <dbReference type="EMBL" id="PKK71769.1"/>
    </source>
</evidence>
<evidence type="ECO:0000256" key="3">
    <source>
        <dbReference type="SAM" id="MobiDB-lite"/>
    </source>
</evidence>
<dbReference type="PROSITE" id="PS50013">
    <property type="entry name" value="CHROMO_2"/>
    <property type="match status" value="1"/>
</dbReference>
<dbReference type="VEuPathDB" id="FungiDB:RhiirA1_452661"/>
<evidence type="ECO:0000256" key="2">
    <source>
        <dbReference type="ARBA" id="ARBA00023242"/>
    </source>
</evidence>
<dbReference type="InterPro" id="IPR008251">
    <property type="entry name" value="Chromo_shadow_dom"/>
</dbReference>
<organism evidence="7 9">
    <name type="scientific">Rhizophagus irregularis</name>
    <dbReference type="NCBI Taxonomy" id="588596"/>
    <lineage>
        <taxon>Eukaryota</taxon>
        <taxon>Fungi</taxon>
        <taxon>Fungi incertae sedis</taxon>
        <taxon>Mucoromycota</taxon>
        <taxon>Glomeromycotina</taxon>
        <taxon>Glomeromycetes</taxon>
        <taxon>Glomerales</taxon>
        <taxon>Glomeraceae</taxon>
        <taxon>Rhizophagus</taxon>
    </lineage>
</organism>
<reference evidence="6 8" key="3">
    <citation type="submission" date="2017-10" db="EMBL/GenBank/DDBJ databases">
        <title>Genome analyses suggest a sexual origin of heterokaryosis in a supposedly ancient asexual fungus.</title>
        <authorList>
            <person name="Corradi N."/>
            <person name="Sedzielewska K."/>
            <person name="Noel J."/>
            <person name="Charron P."/>
            <person name="Farinelli L."/>
            <person name="Marton T."/>
            <person name="Kruger M."/>
            <person name="Pelin A."/>
            <person name="Brachmann A."/>
            <person name="Corradi N."/>
        </authorList>
    </citation>
    <scope>NUCLEOTIDE SEQUENCE [LARGE SCALE GENOMIC DNA]</scope>
    <source>
        <strain evidence="6 8">A1</strain>
    </source>
</reference>
<keyword evidence="2" id="KW-0539">Nucleus</keyword>
<evidence type="ECO:0000313" key="8">
    <source>
        <dbReference type="Proteomes" id="UP000232688"/>
    </source>
</evidence>
<reference evidence="7 9" key="1">
    <citation type="submission" date="2016-04" db="EMBL/GenBank/DDBJ databases">
        <title>Genome analyses suggest a sexual origin of heterokaryosis in a supposedly ancient asexual fungus.</title>
        <authorList>
            <person name="Ropars J."/>
            <person name="Sedzielewska K."/>
            <person name="Noel J."/>
            <person name="Charron P."/>
            <person name="Farinelli L."/>
            <person name="Marton T."/>
            <person name="Kruger M."/>
            <person name="Pelin A."/>
            <person name="Brachmann A."/>
            <person name="Corradi N."/>
        </authorList>
    </citation>
    <scope>NUCLEOTIDE SEQUENCE [LARGE SCALE GENOMIC DNA]</scope>
    <source>
        <strain evidence="7 9">C2</strain>
    </source>
</reference>
<feature type="domain" description="Chromo" evidence="4">
    <location>
        <begin position="126"/>
        <end position="183"/>
    </location>
</feature>
<feature type="region of interest" description="Disordered" evidence="3">
    <location>
        <begin position="54"/>
        <end position="87"/>
    </location>
</feature>
<dbReference type="AlphaFoldDB" id="A0A2I1F4E3"/>
<evidence type="ECO:0000313" key="5">
    <source>
        <dbReference type="EMBL" id="CAB5301904.1"/>
    </source>
</evidence>
<feature type="compositionally biased region" description="Polar residues" evidence="3">
    <location>
        <begin position="68"/>
        <end position="81"/>
    </location>
</feature>
<evidence type="ECO:0000313" key="6">
    <source>
        <dbReference type="EMBL" id="PKC72186.1"/>
    </source>
</evidence>
<dbReference type="OrthoDB" id="433924at2759"/>
<proteinExistence type="predicted"/>
<dbReference type="EMBL" id="CAGKOT010000001">
    <property type="protein sequence ID" value="CAB5301904.1"/>
    <property type="molecule type" value="Genomic_DNA"/>
</dbReference>
<comment type="caution">
    <text evidence="7">The sequence shown here is derived from an EMBL/GenBank/DDBJ whole genome shotgun (WGS) entry which is preliminary data.</text>
</comment>
<name>A0A2I1F4E3_9GLOM</name>
<reference evidence="8 9" key="2">
    <citation type="submission" date="2017-10" db="EMBL/GenBank/DDBJ databases">
        <title>Extensive intraspecific genome diversity in a model arbuscular mycorrhizal fungus.</title>
        <authorList>
            <person name="Chen E.C.H."/>
            <person name="Morin E."/>
            <person name="Baudet D."/>
            <person name="Noel J."/>
            <person name="Ndikumana S."/>
            <person name="Charron P."/>
            <person name="St-Onge C."/>
            <person name="Giorgi J."/>
            <person name="Grigoriev I.V."/>
            <person name="Roux C."/>
            <person name="Martin F.M."/>
            <person name="Corradi N."/>
        </authorList>
    </citation>
    <scope>NUCLEOTIDE SEQUENCE [LARGE SCALE GENOMIC DNA]</scope>
    <source>
        <strain evidence="6 8">A1</strain>
        <strain evidence="7 9">C2</strain>
    </source>
</reference>
<gene>
    <name evidence="5" type="ORF">CHRIB12_LOCUS918</name>
    <name evidence="6" type="ORF">RhiirA1_452661</name>
    <name evidence="7" type="ORF">RhiirC2_710871</name>
</gene>
<accession>A0A2I1F4E3</accession>
<dbReference type="Gene3D" id="2.40.50.40">
    <property type="match status" value="2"/>
</dbReference>
<dbReference type="InterPro" id="IPR023780">
    <property type="entry name" value="Chromo_domain"/>
</dbReference>
<dbReference type="EMBL" id="LLXH01000136">
    <property type="protein sequence ID" value="PKC72186.1"/>
    <property type="molecule type" value="Genomic_DNA"/>
</dbReference>
<dbReference type="Proteomes" id="UP000684084">
    <property type="component" value="Unassembled WGS sequence"/>
</dbReference>
<sequence length="303" mass="35394">MSLYDNNTEIIDLAMDIDSDHANSPPPQNSCPKLISSPNSIYIYPIHSYASQRLNSNPLPNPSPESSTSKAIFSSKQSNHVNKYKHKSIQKKLRVGKDNSLKDFIVDDSEIEEEEVAKGSAISVKKCAELILDHKYDDEKLLYLVKWDDSKSDNSWENAQTINDVTMLTTYWEEWKRKKRPIDHPSTQPKKRSYNSEDEINDDNEVKNDNEEDSDKYELINRYPNAVAYTDPRVLIDWNEEIDDVESIQHNDSDQLIAYVLWKSGLRSMHLLDELHEKAPKKMCKWYSTHLRFLDNKSLQYWY</sequence>
<dbReference type="Pfam" id="PF00385">
    <property type="entry name" value="Chromo"/>
    <property type="match status" value="1"/>
</dbReference>
<dbReference type="Proteomes" id="UP000232688">
    <property type="component" value="Unassembled WGS sequence"/>
</dbReference>
<dbReference type="InterPro" id="IPR016197">
    <property type="entry name" value="Chromo-like_dom_sf"/>
</dbReference>
<comment type="subcellular location">
    <subcellularLocation>
        <location evidence="1">Nucleus</location>
    </subcellularLocation>
</comment>
<dbReference type="CDD" id="cd00024">
    <property type="entry name" value="CD_CSD"/>
    <property type="match status" value="1"/>
</dbReference>
<dbReference type="VEuPathDB" id="FungiDB:RhiirFUN_001618"/>
<evidence type="ECO:0000313" key="9">
    <source>
        <dbReference type="Proteomes" id="UP000233469"/>
    </source>
</evidence>
<dbReference type="VEuPathDB" id="FungiDB:FUN_023512"/>
<dbReference type="GO" id="GO:0005634">
    <property type="term" value="C:nucleus"/>
    <property type="evidence" value="ECO:0007669"/>
    <property type="project" value="UniProtKB-SubCell"/>
</dbReference>
<dbReference type="SUPFAM" id="SSF54160">
    <property type="entry name" value="Chromo domain-like"/>
    <property type="match status" value="2"/>
</dbReference>
<evidence type="ECO:0000256" key="1">
    <source>
        <dbReference type="ARBA" id="ARBA00004123"/>
    </source>
</evidence>
<protein>
    <recommendedName>
        <fullName evidence="4">Chromo domain-containing protein</fullName>
    </recommendedName>
</protein>